<dbReference type="GO" id="GO:0016020">
    <property type="term" value="C:membrane"/>
    <property type="evidence" value="ECO:0007669"/>
    <property type="project" value="UniProtKB-SubCell"/>
</dbReference>
<feature type="transmembrane region" description="Helical" evidence="5">
    <location>
        <begin position="108"/>
        <end position="127"/>
    </location>
</feature>
<evidence type="ECO:0000313" key="6">
    <source>
        <dbReference type="EMBL" id="VAX39887.1"/>
    </source>
</evidence>
<keyword evidence="4 5" id="KW-0472">Membrane</keyword>
<feature type="transmembrane region" description="Helical" evidence="5">
    <location>
        <begin position="33"/>
        <end position="57"/>
    </location>
</feature>
<evidence type="ECO:0000256" key="3">
    <source>
        <dbReference type="ARBA" id="ARBA00022989"/>
    </source>
</evidence>
<reference evidence="6" key="1">
    <citation type="submission" date="2018-06" db="EMBL/GenBank/DDBJ databases">
        <authorList>
            <person name="Zhirakovskaya E."/>
        </authorList>
    </citation>
    <scope>NUCLEOTIDE SEQUENCE</scope>
</reference>
<dbReference type="GO" id="GO:0009060">
    <property type="term" value="P:aerobic respiration"/>
    <property type="evidence" value="ECO:0007669"/>
    <property type="project" value="TreeGrafter"/>
</dbReference>
<feature type="transmembrane region" description="Helical" evidence="5">
    <location>
        <begin position="363"/>
        <end position="385"/>
    </location>
</feature>
<keyword evidence="2 5" id="KW-0812">Transmembrane</keyword>
<organism evidence="6">
    <name type="scientific">hydrothermal vent metagenome</name>
    <dbReference type="NCBI Taxonomy" id="652676"/>
    <lineage>
        <taxon>unclassified sequences</taxon>
        <taxon>metagenomes</taxon>
        <taxon>ecological metagenomes</taxon>
    </lineage>
</organism>
<evidence type="ECO:0000256" key="4">
    <source>
        <dbReference type="ARBA" id="ARBA00023136"/>
    </source>
</evidence>
<sequence length="436" mass="47782">MIANVIASSLSQYFSENGIPFLLGPLGETWGCLLAALIHGALLLGVFANASLVFIWLERKVSGRIQDRLGPTRVGGRFGWLQGLADGGKLVQKEDLVPKDADGMLFRVAPYIACIAAFCSFMVLPFYDGWATVASDIGLFILFAILSLEVLGIILAGYSSGSKWSLFGGMREAAQMVSYEIPLSICGLVPIVSLGTLDLSEIGALQGGGYFWNWIVFSNPFCFLAFFVYFTVATAGCKRAPFDLAEAESELVGGFHTEYSGIRWSYFFMAEYGAMFLVSLLAAILFLGAWFTGLDFIDTPLLKLRYDGLASGKFSLMGYLVGLFGMAVLMFKGFLLVFVQIWLRWTLPRLRIDQVMITCLKYLIPISCFLFLGATIWPLALLTFLGRTTILAGAEPVGRRAARREAVISKQAEQKPASALVIKVIKTDKKKQEAGH</sequence>
<dbReference type="EMBL" id="UOGL01000380">
    <property type="protein sequence ID" value="VAX39887.1"/>
    <property type="molecule type" value="Genomic_DNA"/>
</dbReference>
<dbReference type="HAMAP" id="MF_01350">
    <property type="entry name" value="NDH1_NuoH"/>
    <property type="match status" value="1"/>
</dbReference>
<feature type="transmembrane region" description="Helical" evidence="5">
    <location>
        <begin position="139"/>
        <end position="158"/>
    </location>
</feature>
<dbReference type="PANTHER" id="PTHR11432:SF3">
    <property type="entry name" value="NADH-UBIQUINONE OXIDOREDUCTASE CHAIN 1"/>
    <property type="match status" value="1"/>
</dbReference>
<dbReference type="GO" id="GO:0003954">
    <property type="term" value="F:NADH dehydrogenase activity"/>
    <property type="evidence" value="ECO:0007669"/>
    <property type="project" value="TreeGrafter"/>
</dbReference>
<feature type="transmembrane region" description="Helical" evidence="5">
    <location>
        <begin position="179"/>
        <end position="199"/>
    </location>
</feature>
<evidence type="ECO:0000256" key="1">
    <source>
        <dbReference type="ARBA" id="ARBA00004141"/>
    </source>
</evidence>
<dbReference type="InterPro" id="IPR001694">
    <property type="entry name" value="NADH_UbQ_OxRdtase_su1/FPO"/>
</dbReference>
<dbReference type="PANTHER" id="PTHR11432">
    <property type="entry name" value="NADH DEHYDROGENASE SUBUNIT 1"/>
    <property type="match status" value="1"/>
</dbReference>
<protein>
    <submittedName>
        <fullName evidence="6">NADH-ubiquinone oxidoreductase chain H</fullName>
        <ecNumber evidence="6">1.6.5.3</ecNumber>
    </submittedName>
</protein>
<feature type="transmembrane region" description="Helical" evidence="5">
    <location>
        <begin position="272"/>
        <end position="297"/>
    </location>
</feature>
<dbReference type="AlphaFoldDB" id="A0A3B1E7P0"/>
<comment type="subcellular location">
    <subcellularLocation>
        <location evidence="1">Membrane</location>
        <topology evidence="1">Multi-pass membrane protein</topology>
    </subcellularLocation>
</comment>
<evidence type="ECO:0000256" key="5">
    <source>
        <dbReference type="SAM" id="Phobius"/>
    </source>
</evidence>
<dbReference type="EC" id="1.6.5.3" evidence="6"/>
<feature type="transmembrane region" description="Helical" evidence="5">
    <location>
        <begin position="211"/>
        <end position="232"/>
    </location>
</feature>
<keyword evidence="6" id="KW-0830">Ubiquinone</keyword>
<dbReference type="Pfam" id="PF00146">
    <property type="entry name" value="NADHdh"/>
    <property type="match status" value="1"/>
</dbReference>
<accession>A0A3B1E7P0</accession>
<keyword evidence="3 5" id="KW-1133">Transmembrane helix</keyword>
<name>A0A3B1E7P0_9ZZZZ</name>
<dbReference type="InterPro" id="IPR018086">
    <property type="entry name" value="NADH_UbQ_OxRdtase_su1_CS"/>
</dbReference>
<feature type="transmembrane region" description="Helical" evidence="5">
    <location>
        <begin position="317"/>
        <end position="343"/>
    </location>
</feature>
<keyword evidence="6" id="KW-0560">Oxidoreductase</keyword>
<dbReference type="PROSITE" id="PS00668">
    <property type="entry name" value="COMPLEX1_ND1_2"/>
    <property type="match status" value="1"/>
</dbReference>
<proteinExistence type="inferred from homology"/>
<evidence type="ECO:0000256" key="2">
    <source>
        <dbReference type="ARBA" id="ARBA00022692"/>
    </source>
</evidence>
<gene>
    <name evidence="6" type="ORF">MNBD_PLANCTO02-2290</name>
</gene>